<dbReference type="InterPro" id="IPR036291">
    <property type="entry name" value="NAD(P)-bd_dom_sf"/>
</dbReference>
<dbReference type="PANTHER" id="PTHR10996:SF178">
    <property type="entry name" value="2-HYDROXYACID DEHYDROGENASE YGL185C-RELATED"/>
    <property type="match status" value="1"/>
</dbReference>
<dbReference type="SUPFAM" id="SSF51735">
    <property type="entry name" value="NAD(P)-binding Rossmann-fold domains"/>
    <property type="match status" value="1"/>
</dbReference>
<evidence type="ECO:0000256" key="1">
    <source>
        <dbReference type="ARBA" id="ARBA00023002"/>
    </source>
</evidence>
<dbReference type="GO" id="GO:0016618">
    <property type="term" value="F:hydroxypyruvate reductase [NAD(P)H] activity"/>
    <property type="evidence" value="ECO:0007669"/>
    <property type="project" value="TreeGrafter"/>
</dbReference>
<dbReference type="Gene3D" id="3.40.50.720">
    <property type="entry name" value="NAD(P)-binding Rossmann-like Domain"/>
    <property type="match status" value="1"/>
</dbReference>
<evidence type="ECO:0000313" key="5">
    <source>
        <dbReference type="WBParaSite" id="ECPE_0000455001-mRNA-1"/>
    </source>
</evidence>
<dbReference type="GO" id="GO:0051287">
    <property type="term" value="F:NAD binding"/>
    <property type="evidence" value="ECO:0007669"/>
    <property type="project" value="InterPro"/>
</dbReference>
<keyword evidence="2" id="KW-0520">NAD</keyword>
<reference evidence="3 4" key="2">
    <citation type="submission" date="2018-11" db="EMBL/GenBank/DDBJ databases">
        <authorList>
            <consortium name="Pathogen Informatics"/>
        </authorList>
    </citation>
    <scope>NUCLEOTIDE SEQUENCE [LARGE SCALE GENOMIC DNA]</scope>
    <source>
        <strain evidence="3 4">Egypt</strain>
    </source>
</reference>
<dbReference type="PANTHER" id="PTHR10996">
    <property type="entry name" value="2-HYDROXYACID DEHYDROGENASE-RELATED"/>
    <property type="match status" value="1"/>
</dbReference>
<evidence type="ECO:0000256" key="2">
    <source>
        <dbReference type="ARBA" id="ARBA00023027"/>
    </source>
</evidence>
<protein>
    <submittedName>
        <fullName evidence="5">2-Hacid_dh_C domain-containing protein</fullName>
    </submittedName>
</protein>
<gene>
    <name evidence="3" type="ORF">ECPE_LOCUS4538</name>
</gene>
<dbReference type="EMBL" id="UZAN01041403">
    <property type="protein sequence ID" value="VDP72922.1"/>
    <property type="molecule type" value="Genomic_DNA"/>
</dbReference>
<proteinExistence type="predicted"/>
<dbReference type="Proteomes" id="UP000272942">
    <property type="component" value="Unassembled WGS sequence"/>
</dbReference>
<name>A0A183AC53_9TREM</name>
<sequence>MTKFKTRNEQCDPKRLIQPLEAYILLPDRLCAASPDNMRYTPCMTDLIIKTAESSRWLTDTELIPVHWLTLQLEPQKMISVVAAVVPALSHRLTCPRAGRNLFRFCSFNKTQKRSLIETLPGVEKWNFDSLVNLQVVVVVQWPDPSSELFEKCNFRIPNAYTIRKALRKRKPITLGVPSHVRDTYYMDLRRICVPEKNIIFQLNRFTQSTAELALALLTALSRGIFKDSNAMYSHWLQTLVKPERIIYTKPRGHGTVFDTVKKFTQPNSEANMCQSSVLEESESQRKQVRGPEEQTNCESNHHWNTLLSGRPLKHARLGLIGLSGELPVGIARLARSAIGMEVIYYQKHPIPSLPYTHYENLKELLQVSDVVILADDDLNRNIPTDPKSQYYRYNSVKHKRKPRLWLTLEHFTCLQPHSVLICVTSIQCIDFSSLNLALRCGLLRGAGLTMPIVWFSRLAELEALRQLPNTFILPPATSSVCAHSDVRMQIAREILEVIAHFLSRPNSRAGTDDSIRFDFDHLQNEPKTNSKKVDPTHDQSDFGSFTLSSLGNNQAFWPGSKNMSNPYLCSITTSTTMSISTDMTNNPVKSWHWVVNRLNSMWKCVSRSSALYDQ</sequence>
<keyword evidence="4" id="KW-1185">Reference proteome</keyword>
<accession>A0A183AC53</accession>
<dbReference type="AlphaFoldDB" id="A0A183AC53"/>
<dbReference type="InterPro" id="IPR050223">
    <property type="entry name" value="D-isomer_2-hydroxyacid_DH"/>
</dbReference>
<organism evidence="5">
    <name type="scientific">Echinostoma caproni</name>
    <dbReference type="NCBI Taxonomy" id="27848"/>
    <lineage>
        <taxon>Eukaryota</taxon>
        <taxon>Metazoa</taxon>
        <taxon>Spiralia</taxon>
        <taxon>Lophotrochozoa</taxon>
        <taxon>Platyhelminthes</taxon>
        <taxon>Trematoda</taxon>
        <taxon>Digenea</taxon>
        <taxon>Plagiorchiida</taxon>
        <taxon>Echinostomata</taxon>
        <taxon>Echinostomatoidea</taxon>
        <taxon>Echinostomatidae</taxon>
        <taxon>Echinostoma</taxon>
    </lineage>
</organism>
<dbReference type="WBParaSite" id="ECPE_0000455001-mRNA-1">
    <property type="protein sequence ID" value="ECPE_0000455001-mRNA-1"/>
    <property type="gene ID" value="ECPE_0000455001"/>
</dbReference>
<dbReference type="GO" id="GO:0030267">
    <property type="term" value="F:glyoxylate reductase (NADPH) activity"/>
    <property type="evidence" value="ECO:0007669"/>
    <property type="project" value="TreeGrafter"/>
</dbReference>
<evidence type="ECO:0000313" key="3">
    <source>
        <dbReference type="EMBL" id="VDP72922.1"/>
    </source>
</evidence>
<dbReference type="GO" id="GO:0005829">
    <property type="term" value="C:cytosol"/>
    <property type="evidence" value="ECO:0007669"/>
    <property type="project" value="TreeGrafter"/>
</dbReference>
<keyword evidence="1" id="KW-0560">Oxidoreductase</keyword>
<evidence type="ECO:0000313" key="4">
    <source>
        <dbReference type="Proteomes" id="UP000272942"/>
    </source>
</evidence>
<reference evidence="5" key="1">
    <citation type="submission" date="2016-06" db="UniProtKB">
        <authorList>
            <consortium name="WormBaseParasite"/>
        </authorList>
    </citation>
    <scope>IDENTIFICATION</scope>
</reference>
<dbReference type="OrthoDB" id="6235666at2759"/>